<sequence>MKRFGRLLSARSLEPMRVIEMNTEQCRNERMGHTGDPRENPPTGGIIGHDSHMRKSESGPVGAEPVSPWREVSRLTAESPLPLVNLIESQKWEGLGDMPKEEELSSARGVGEIDAPYSIRGERGDCSTLARRPSGGAERGQIITESAIKWPCAQTLLYITGRYYQSFICDGAERRARVSGTLPLSGRSVFTDGNTNTASCAPGTAAGRSLRLFGATVADCDMDAQRSARCQNDYFRRLVDLCFRLHLPCALFLARSAGSLPPPAKFLPHPGGAQFTPSLEGWNQIGAHLWTFGYRYPLPFPPPSGNEIQRPEGRDVRASADMRELARAEVPRRHCIPMRMIEVSVEQHRNDRTGYPRENLPTSGIARQDSQKRKFGLTRSGNEPGSPFWDASRLTAQSPRNPLGASPVMFTVALQTPLTVMPGEDERDLLCICLCSMRLGEDLRWWQTATHVQITPDCLEPPIPCQ</sequence>
<feature type="compositionally biased region" description="Basic and acidic residues" evidence="1">
    <location>
        <begin position="29"/>
        <end position="39"/>
    </location>
</feature>
<evidence type="ECO:0000256" key="1">
    <source>
        <dbReference type="SAM" id="MobiDB-lite"/>
    </source>
</evidence>
<keyword evidence="3" id="KW-1185">Reference proteome</keyword>
<accession>A0ABQ9HB26</accession>
<proteinExistence type="predicted"/>
<feature type="region of interest" description="Disordered" evidence="1">
    <location>
        <begin position="348"/>
        <end position="395"/>
    </location>
</feature>
<protein>
    <submittedName>
        <fullName evidence="2">Uncharacterized protein</fullName>
    </submittedName>
</protein>
<gene>
    <name evidence="2" type="ORF">PR048_017974</name>
</gene>
<reference evidence="2 3" key="1">
    <citation type="submission" date="2023-02" db="EMBL/GenBank/DDBJ databases">
        <title>LHISI_Scaffold_Assembly.</title>
        <authorList>
            <person name="Stuart O.P."/>
            <person name="Cleave R."/>
            <person name="Magrath M.J.L."/>
            <person name="Mikheyev A.S."/>
        </authorList>
    </citation>
    <scope>NUCLEOTIDE SEQUENCE [LARGE SCALE GENOMIC DNA]</scope>
    <source>
        <strain evidence="2">Daus_M_001</strain>
        <tissue evidence="2">Leg muscle</tissue>
    </source>
</reference>
<evidence type="ECO:0000313" key="2">
    <source>
        <dbReference type="EMBL" id="KAJ8881493.1"/>
    </source>
</evidence>
<dbReference type="EMBL" id="JARBHB010000006">
    <property type="protein sequence ID" value="KAJ8881493.1"/>
    <property type="molecule type" value="Genomic_DNA"/>
</dbReference>
<evidence type="ECO:0000313" key="3">
    <source>
        <dbReference type="Proteomes" id="UP001159363"/>
    </source>
</evidence>
<comment type="caution">
    <text evidence="2">The sequence shown here is derived from an EMBL/GenBank/DDBJ whole genome shotgun (WGS) entry which is preliminary data.</text>
</comment>
<organism evidence="2 3">
    <name type="scientific">Dryococelus australis</name>
    <dbReference type="NCBI Taxonomy" id="614101"/>
    <lineage>
        <taxon>Eukaryota</taxon>
        <taxon>Metazoa</taxon>
        <taxon>Ecdysozoa</taxon>
        <taxon>Arthropoda</taxon>
        <taxon>Hexapoda</taxon>
        <taxon>Insecta</taxon>
        <taxon>Pterygota</taxon>
        <taxon>Neoptera</taxon>
        <taxon>Polyneoptera</taxon>
        <taxon>Phasmatodea</taxon>
        <taxon>Verophasmatodea</taxon>
        <taxon>Anareolatae</taxon>
        <taxon>Phasmatidae</taxon>
        <taxon>Eurycanthinae</taxon>
        <taxon>Dryococelus</taxon>
    </lineage>
</organism>
<feature type="region of interest" description="Disordered" evidence="1">
    <location>
        <begin position="29"/>
        <end position="67"/>
    </location>
</feature>
<name>A0ABQ9HB26_9NEOP</name>
<dbReference type="Proteomes" id="UP001159363">
    <property type="component" value="Chromosome 5"/>
</dbReference>